<gene>
    <name evidence="2" type="ORF">C9427_25040</name>
</gene>
<evidence type="ECO:0000313" key="2">
    <source>
        <dbReference type="EMBL" id="PTE07742.1"/>
    </source>
</evidence>
<comment type="caution">
    <text evidence="2">The sequence shown here is derived from an EMBL/GenBank/DDBJ whole genome shotgun (WGS) entry which is preliminary data.</text>
</comment>
<keyword evidence="3" id="KW-1185">Reference proteome</keyword>
<dbReference type="Proteomes" id="UP000240259">
    <property type="component" value="Unassembled WGS sequence"/>
</dbReference>
<accession>A0A2T4IQ04</accession>
<feature type="compositionally biased region" description="Basic and acidic residues" evidence="1">
    <location>
        <begin position="18"/>
        <end position="32"/>
    </location>
</feature>
<dbReference type="EMBL" id="PZJX01000046">
    <property type="protein sequence ID" value="PTE07742.1"/>
    <property type="molecule type" value="Genomic_DNA"/>
</dbReference>
<protein>
    <submittedName>
        <fullName evidence="2">Uncharacterized protein</fullName>
    </submittedName>
</protein>
<name>A0A2T4IQ04_9HYPH</name>
<evidence type="ECO:0000313" key="3">
    <source>
        <dbReference type="Proteomes" id="UP000240259"/>
    </source>
</evidence>
<sequence>MKKFDTSKTVRKQRRVQRKVDIDDRAKAKPKPDGAPAYVFLASPQCSSHITGEIPPIVGGEGLRISG</sequence>
<reference evidence="2 3" key="1">
    <citation type="submission" date="2018-03" db="EMBL/GenBank/DDBJ databases">
        <title>Genome sequence of the symbiotic type strain Mesorhizobium helmanticense CSLC115NT isolated from Lotus corniculatus nodules.</title>
        <authorList>
            <person name="Sannazzaro A.I."/>
            <person name="Torres Tejerizo G.A."/>
            <person name="Dip D."/>
            <person name="Caballero M."/>
            <person name="Pistorio M."/>
            <person name="Estrella M.J."/>
        </authorList>
    </citation>
    <scope>NUCLEOTIDE SEQUENCE [LARGE SCALE GENOMIC DNA]</scope>
    <source>
        <strain evidence="2 3">CSLC115N</strain>
    </source>
</reference>
<evidence type="ECO:0000256" key="1">
    <source>
        <dbReference type="SAM" id="MobiDB-lite"/>
    </source>
</evidence>
<dbReference type="AlphaFoldDB" id="A0A2T4IQ04"/>
<organism evidence="2 3">
    <name type="scientific">Mesorhizobium helmanticense</name>
    <dbReference type="NCBI Taxonomy" id="1776423"/>
    <lineage>
        <taxon>Bacteria</taxon>
        <taxon>Pseudomonadati</taxon>
        <taxon>Pseudomonadota</taxon>
        <taxon>Alphaproteobacteria</taxon>
        <taxon>Hyphomicrobiales</taxon>
        <taxon>Phyllobacteriaceae</taxon>
        <taxon>Mesorhizobium</taxon>
    </lineage>
</organism>
<feature type="region of interest" description="Disordered" evidence="1">
    <location>
        <begin position="1"/>
        <end position="36"/>
    </location>
</feature>
<proteinExistence type="predicted"/>